<keyword evidence="1" id="KW-0812">Transmembrane</keyword>
<dbReference type="AlphaFoldDB" id="A0AAD4SWI7"/>
<keyword evidence="1" id="KW-0472">Membrane</keyword>
<feature type="transmembrane region" description="Helical" evidence="1">
    <location>
        <begin position="117"/>
        <end position="137"/>
    </location>
</feature>
<keyword evidence="1" id="KW-1133">Transmembrane helix</keyword>
<comment type="caution">
    <text evidence="2">The sequence shown here is derived from an EMBL/GenBank/DDBJ whole genome shotgun (WGS) entry which is preliminary data.</text>
</comment>
<proteinExistence type="predicted"/>
<name>A0AAD4SWI7_9MAGN</name>
<evidence type="ECO:0000256" key="1">
    <source>
        <dbReference type="SAM" id="Phobius"/>
    </source>
</evidence>
<feature type="transmembrane region" description="Helical" evidence="1">
    <location>
        <begin position="157"/>
        <end position="179"/>
    </location>
</feature>
<accession>A0AAD4SWI7</accession>
<evidence type="ECO:0000313" key="3">
    <source>
        <dbReference type="Proteomes" id="UP001202328"/>
    </source>
</evidence>
<gene>
    <name evidence="2" type="ORF">MKW98_009845</name>
</gene>
<reference evidence="2" key="1">
    <citation type="submission" date="2022-04" db="EMBL/GenBank/DDBJ databases">
        <title>A functionally conserved STORR gene fusion in Papaver species that diverged 16.8 million years ago.</title>
        <authorList>
            <person name="Catania T."/>
        </authorList>
    </citation>
    <scope>NUCLEOTIDE SEQUENCE</scope>
    <source>
        <strain evidence="2">S-188037</strain>
    </source>
</reference>
<feature type="transmembrane region" description="Helical" evidence="1">
    <location>
        <begin position="191"/>
        <end position="216"/>
    </location>
</feature>
<evidence type="ECO:0000313" key="2">
    <source>
        <dbReference type="EMBL" id="KAI3923063.1"/>
    </source>
</evidence>
<protein>
    <submittedName>
        <fullName evidence="2">Uncharacterized protein</fullName>
    </submittedName>
</protein>
<sequence length="219" mass="25213">MSFCPFPDEFREETFQNDKPSRLRCFSCIFTGLWECFPQIQDTTKEEAKLKLSLNSTSLKSAQQIKINVRGKYCQNKEDAGAVIECQSGGCGFYIGDQWHHHPQCWTNKSRDRFLEMLLMVSSFLLSFATSGALYFTQALTIVGSHDDRVLKHSLAGFKWVFAASFFINFLGVFALLILQSRREYHKYKKYSLTISNIASFLFMVLGYGLVIAFNIQRR</sequence>
<dbReference type="Proteomes" id="UP001202328">
    <property type="component" value="Unassembled WGS sequence"/>
</dbReference>
<dbReference type="EMBL" id="JAJJMB010008574">
    <property type="protein sequence ID" value="KAI3923063.1"/>
    <property type="molecule type" value="Genomic_DNA"/>
</dbReference>
<keyword evidence="3" id="KW-1185">Reference proteome</keyword>
<organism evidence="2 3">
    <name type="scientific">Papaver atlanticum</name>
    <dbReference type="NCBI Taxonomy" id="357466"/>
    <lineage>
        <taxon>Eukaryota</taxon>
        <taxon>Viridiplantae</taxon>
        <taxon>Streptophyta</taxon>
        <taxon>Embryophyta</taxon>
        <taxon>Tracheophyta</taxon>
        <taxon>Spermatophyta</taxon>
        <taxon>Magnoliopsida</taxon>
        <taxon>Ranunculales</taxon>
        <taxon>Papaveraceae</taxon>
        <taxon>Papaveroideae</taxon>
        <taxon>Papaver</taxon>
    </lineage>
</organism>